<dbReference type="Proteomes" id="UP000292095">
    <property type="component" value="Unassembled WGS sequence"/>
</dbReference>
<evidence type="ECO:0000313" key="1">
    <source>
        <dbReference type="EMBL" id="RZE34815.1"/>
    </source>
</evidence>
<proteinExistence type="predicted"/>
<reference evidence="1 2" key="1">
    <citation type="submission" date="2017-12" db="EMBL/GenBank/DDBJ databases">
        <title>Population genomics insights into the ecological differentiation and adaptive evolution in streptomycetes.</title>
        <authorList>
            <person name="Li Y."/>
            <person name="Huang Y."/>
        </authorList>
    </citation>
    <scope>NUCLEOTIDE SEQUENCE [LARGE SCALE GENOMIC DNA]</scope>
    <source>
        <strain evidence="1 2">FXJ.2339</strain>
    </source>
</reference>
<evidence type="ECO:0008006" key="3">
    <source>
        <dbReference type="Google" id="ProtNLM"/>
    </source>
</evidence>
<dbReference type="EMBL" id="PKLK01000028">
    <property type="protein sequence ID" value="RZE34815.1"/>
    <property type="molecule type" value="Genomic_DNA"/>
</dbReference>
<comment type="caution">
    <text evidence="1">The sequence shown here is derived from an EMBL/GenBank/DDBJ whole genome shotgun (WGS) entry which is preliminary data.</text>
</comment>
<evidence type="ECO:0000313" key="2">
    <source>
        <dbReference type="Proteomes" id="UP000292095"/>
    </source>
</evidence>
<sequence>MGHRFFAGRASLAGRARWPQAPAGLVWPQAPAGLMGVVFGARAVGLCGHRWPQSPAGLEFGWAWTVASTVAAAGGSGRGWAGLRARQGRVFAGFRPNRGYLARLQK</sequence>
<gene>
    <name evidence="1" type="ORF">C0Q91_24785</name>
</gene>
<name>A0AB37X732_9ACTN</name>
<organism evidence="1 2">
    <name type="scientific">Streptomyces albidoflavus</name>
    <dbReference type="NCBI Taxonomy" id="1886"/>
    <lineage>
        <taxon>Bacteria</taxon>
        <taxon>Bacillati</taxon>
        <taxon>Actinomycetota</taxon>
        <taxon>Actinomycetes</taxon>
        <taxon>Kitasatosporales</taxon>
        <taxon>Streptomycetaceae</taxon>
        <taxon>Streptomyces</taxon>
        <taxon>Streptomyces albidoflavus group</taxon>
    </lineage>
</organism>
<dbReference type="AlphaFoldDB" id="A0AB37X732"/>
<protein>
    <recommendedName>
        <fullName evidence="3">Integral membrane protein</fullName>
    </recommendedName>
</protein>
<accession>A0AB37X732</accession>